<dbReference type="InterPro" id="IPR050053">
    <property type="entry name" value="ATPase_alpha/beta_chains"/>
</dbReference>
<dbReference type="Proteomes" id="UP000012960">
    <property type="component" value="Unplaced"/>
</dbReference>
<keyword evidence="14" id="KW-1185">Reference proteome</keyword>
<dbReference type="InterPro" id="IPR027417">
    <property type="entry name" value="P-loop_NTPase"/>
</dbReference>
<evidence type="ECO:0000313" key="13">
    <source>
        <dbReference type="EnsemblPlants" id="mito2_p00070.1"/>
    </source>
</evidence>
<evidence type="ECO:0000256" key="3">
    <source>
        <dbReference type="ARBA" id="ARBA00012473"/>
    </source>
</evidence>
<keyword evidence="7" id="KW-0067">ATP-binding</keyword>
<evidence type="ECO:0000256" key="9">
    <source>
        <dbReference type="ARBA" id="ARBA00023136"/>
    </source>
</evidence>
<proteinExistence type="inferred from homology"/>
<dbReference type="PANTHER" id="PTHR15184:SF71">
    <property type="entry name" value="ATP SYNTHASE SUBUNIT BETA, MITOCHONDRIAL"/>
    <property type="match status" value="1"/>
</dbReference>
<reference evidence="13" key="1">
    <citation type="submission" date="2021-05" db="UniProtKB">
        <authorList>
            <consortium name="EnsemblPlants"/>
        </authorList>
    </citation>
    <scope>IDENTIFICATION</scope>
    <source>
        <strain evidence="13">subsp. malaccensis</strain>
    </source>
</reference>
<evidence type="ECO:0000256" key="10">
    <source>
        <dbReference type="ARBA" id="ARBA00023196"/>
    </source>
</evidence>
<keyword evidence="6" id="KW-0375">Hydrogen ion transport</keyword>
<dbReference type="Gramene" id="mito2_t00070.1">
    <property type="protein sequence ID" value="mito2_p00070.1"/>
    <property type="gene ID" value="mito2_g00070"/>
</dbReference>
<evidence type="ECO:0000256" key="1">
    <source>
        <dbReference type="ARBA" id="ARBA00004370"/>
    </source>
</evidence>
<organism evidence="13 14">
    <name type="scientific">Musa acuminata subsp. malaccensis</name>
    <name type="common">Wild banana</name>
    <name type="synonym">Musa malaccensis</name>
    <dbReference type="NCBI Taxonomy" id="214687"/>
    <lineage>
        <taxon>Eukaryota</taxon>
        <taxon>Viridiplantae</taxon>
        <taxon>Streptophyta</taxon>
        <taxon>Embryophyta</taxon>
        <taxon>Tracheophyta</taxon>
        <taxon>Spermatophyta</taxon>
        <taxon>Magnoliopsida</taxon>
        <taxon>Liliopsida</taxon>
        <taxon>Zingiberales</taxon>
        <taxon>Musaceae</taxon>
        <taxon>Musa</taxon>
    </lineage>
</organism>
<dbReference type="EC" id="7.1.2.2" evidence="3"/>
<evidence type="ECO:0000256" key="4">
    <source>
        <dbReference type="ARBA" id="ARBA00022448"/>
    </source>
</evidence>
<keyword evidence="5" id="KW-0547">Nucleotide-binding</keyword>
<comment type="subcellular location">
    <subcellularLocation>
        <location evidence="1">Membrane</location>
    </subcellularLocation>
</comment>
<keyword evidence="11" id="KW-0066">ATP synthesis</keyword>
<keyword evidence="9" id="KW-0472">Membrane</keyword>
<dbReference type="GO" id="GO:0045259">
    <property type="term" value="C:proton-transporting ATP synthase complex"/>
    <property type="evidence" value="ECO:0007669"/>
    <property type="project" value="UniProtKB-KW"/>
</dbReference>
<evidence type="ECO:0000256" key="5">
    <source>
        <dbReference type="ARBA" id="ARBA00022741"/>
    </source>
</evidence>
<dbReference type="GO" id="GO:0006754">
    <property type="term" value="P:ATP biosynthetic process"/>
    <property type="evidence" value="ECO:0007669"/>
    <property type="project" value="UniProtKB-KW"/>
</dbReference>
<keyword evidence="10" id="KW-0139">CF(1)</keyword>
<keyword evidence="4" id="KW-0813">Transport</keyword>
<name>A0A804V5Q0_MUSAM</name>
<comment type="catalytic activity">
    <reaction evidence="12">
        <text>ATP + H2O + 4 H(+)(in) = ADP + phosphate + 5 H(+)(out)</text>
        <dbReference type="Rhea" id="RHEA:57720"/>
        <dbReference type="ChEBI" id="CHEBI:15377"/>
        <dbReference type="ChEBI" id="CHEBI:15378"/>
        <dbReference type="ChEBI" id="CHEBI:30616"/>
        <dbReference type="ChEBI" id="CHEBI:43474"/>
        <dbReference type="ChEBI" id="CHEBI:456216"/>
        <dbReference type="EC" id="7.1.2.2"/>
    </reaction>
</comment>
<dbReference type="AlphaFoldDB" id="A0A804V5Q0"/>
<comment type="similarity">
    <text evidence="2">Belongs to the ATPase alpha/beta chains family.</text>
</comment>
<accession>A0A804V5Q0</accession>
<evidence type="ECO:0000313" key="14">
    <source>
        <dbReference type="Proteomes" id="UP000012960"/>
    </source>
</evidence>
<dbReference type="Gene3D" id="3.40.50.300">
    <property type="entry name" value="P-loop containing nucleotide triphosphate hydrolases"/>
    <property type="match status" value="1"/>
</dbReference>
<evidence type="ECO:0000256" key="7">
    <source>
        <dbReference type="ARBA" id="ARBA00022840"/>
    </source>
</evidence>
<evidence type="ECO:0000256" key="11">
    <source>
        <dbReference type="ARBA" id="ARBA00023310"/>
    </source>
</evidence>
<dbReference type="PANTHER" id="PTHR15184">
    <property type="entry name" value="ATP SYNTHASE"/>
    <property type="match status" value="1"/>
</dbReference>
<evidence type="ECO:0000256" key="8">
    <source>
        <dbReference type="ARBA" id="ARBA00023065"/>
    </source>
</evidence>
<evidence type="ECO:0000256" key="12">
    <source>
        <dbReference type="ARBA" id="ARBA00048383"/>
    </source>
</evidence>
<keyword evidence="8" id="KW-0406">Ion transport</keyword>
<dbReference type="GO" id="GO:0005524">
    <property type="term" value="F:ATP binding"/>
    <property type="evidence" value="ECO:0007669"/>
    <property type="project" value="UniProtKB-KW"/>
</dbReference>
<evidence type="ECO:0000256" key="2">
    <source>
        <dbReference type="ARBA" id="ARBA00008936"/>
    </source>
</evidence>
<dbReference type="GO" id="GO:1902600">
    <property type="term" value="P:proton transmembrane transport"/>
    <property type="evidence" value="ECO:0007669"/>
    <property type="project" value="UniProtKB-KW"/>
</dbReference>
<sequence length="115" mass="12855">MELINNIAKAHGGVSVFGGVGERTREGNSLYILSDEARLTSIYRQYLSVQAGSEVKSLLGYQPTLSTEMGSLQSTKEGSKTSIPFLADARPRHLHIYMQLPYHQEDWPPKAYIQQ</sequence>
<dbReference type="InParanoid" id="A0A804V5Q0"/>
<dbReference type="EnsemblPlants" id="mito2_t00070.1">
    <property type="protein sequence ID" value="mito2_p00070.1"/>
    <property type="gene ID" value="mito2_g00070"/>
</dbReference>
<protein>
    <recommendedName>
        <fullName evidence="3">H(+)-transporting two-sector ATPase</fullName>
        <ecNumber evidence="3">7.1.2.2</ecNumber>
    </recommendedName>
</protein>
<evidence type="ECO:0000256" key="6">
    <source>
        <dbReference type="ARBA" id="ARBA00022781"/>
    </source>
</evidence>